<dbReference type="PANTHER" id="PTHR38662">
    <property type="entry name" value="COBALT TRANSPORT PROTEIN CBIN"/>
    <property type="match status" value="1"/>
</dbReference>
<keyword evidence="9 10" id="KW-0170">Cobalt</keyword>
<evidence type="ECO:0000256" key="5">
    <source>
        <dbReference type="ARBA" id="ARBA00022692"/>
    </source>
</evidence>
<dbReference type="GO" id="GO:0009236">
    <property type="term" value="P:cobalamin biosynthetic process"/>
    <property type="evidence" value="ECO:0007669"/>
    <property type="project" value="UniProtKB-UniRule"/>
</dbReference>
<dbReference type="NCBIfam" id="TIGR01165">
    <property type="entry name" value="cbiN"/>
    <property type="match status" value="1"/>
</dbReference>
<dbReference type="STRING" id="1781255.BH720_18465"/>
<comment type="subunit">
    <text evidence="10">Forms an energy-coupling factor (ECF) transporter complex composed of an ATP-binding protein (A component, CbiO), a transmembrane protein (T component, CbiQ) and 2 possible substrate-capture proteins (S components, CbiM and CbiN) of unknown stoichimetry.</text>
</comment>
<keyword evidence="8 10" id="KW-0472">Membrane</keyword>
<dbReference type="InterPro" id="IPR003705">
    <property type="entry name" value="CbiN"/>
</dbReference>
<comment type="caution">
    <text evidence="11">The sequence shown here is derived from an EMBL/GenBank/DDBJ whole genome shotgun (WGS) entry which is preliminary data.</text>
</comment>
<evidence type="ECO:0000256" key="8">
    <source>
        <dbReference type="ARBA" id="ARBA00023136"/>
    </source>
</evidence>
<dbReference type="PANTHER" id="PTHR38662:SF1">
    <property type="entry name" value="COBALT TRANSPORT PROTEIN CBIN"/>
    <property type="match status" value="1"/>
</dbReference>
<gene>
    <name evidence="10" type="primary">cbiN</name>
    <name evidence="11" type="ORF">BH720_18465</name>
</gene>
<keyword evidence="2 10" id="KW-0813">Transport</keyword>
<evidence type="ECO:0000256" key="2">
    <source>
        <dbReference type="ARBA" id="ARBA00022448"/>
    </source>
</evidence>
<keyword evidence="4 10" id="KW-0169">Cobalamin biosynthesis</keyword>
<evidence type="ECO:0000256" key="7">
    <source>
        <dbReference type="ARBA" id="ARBA00023065"/>
    </source>
</evidence>
<dbReference type="UniPathway" id="UPA00148"/>
<keyword evidence="6 10" id="KW-1133">Transmembrane helix</keyword>
<feature type="transmembrane region" description="Helical" evidence="10">
    <location>
        <begin position="69"/>
        <end position="89"/>
    </location>
</feature>
<evidence type="ECO:0000256" key="10">
    <source>
        <dbReference type="HAMAP-Rule" id="MF_00330"/>
    </source>
</evidence>
<keyword evidence="3 10" id="KW-1003">Cell membrane</keyword>
<comment type="pathway">
    <text evidence="10">Cofactor biosynthesis; adenosylcobalamin biosynthesis.</text>
</comment>
<protein>
    <recommendedName>
        <fullName evidence="10">Cobalt transport protein CbiN</fullName>
    </recommendedName>
    <alternativeName>
        <fullName evidence="10">Energy-coupling factor transporter probable substrate-capture protein CbiN</fullName>
        <shortName evidence="10">ECF transporter S component CbiN</shortName>
    </alternativeName>
</protein>
<name>A0A1E5QG81_9CYAN</name>
<keyword evidence="1 10" id="KW-0171">Cobalt transport</keyword>
<dbReference type="EMBL" id="MJGC01000081">
    <property type="protein sequence ID" value="OEJ73695.1"/>
    <property type="molecule type" value="Genomic_DNA"/>
</dbReference>
<dbReference type="OrthoDB" id="1551318at2"/>
<dbReference type="GO" id="GO:0005886">
    <property type="term" value="C:plasma membrane"/>
    <property type="evidence" value="ECO:0007669"/>
    <property type="project" value="UniProtKB-SubCell"/>
</dbReference>
<dbReference type="AlphaFoldDB" id="A0A1E5QG81"/>
<keyword evidence="5 10" id="KW-0812">Transmembrane</keyword>
<feature type="transmembrane region" description="Helical" evidence="10">
    <location>
        <begin position="7"/>
        <end position="27"/>
    </location>
</feature>
<dbReference type="Pfam" id="PF02553">
    <property type="entry name" value="CbiN"/>
    <property type="match status" value="1"/>
</dbReference>
<proteinExistence type="inferred from homology"/>
<evidence type="ECO:0000313" key="11">
    <source>
        <dbReference type="EMBL" id="OEJ73695.1"/>
    </source>
</evidence>
<dbReference type="NCBIfam" id="NF002780">
    <property type="entry name" value="PRK02898.1"/>
    <property type="match status" value="1"/>
</dbReference>
<evidence type="ECO:0000256" key="4">
    <source>
        <dbReference type="ARBA" id="ARBA00022573"/>
    </source>
</evidence>
<reference evidence="11" key="1">
    <citation type="submission" date="2016-09" db="EMBL/GenBank/DDBJ databases">
        <title>Draft genome of thermotolerant cyanobacterium Desertifilum sp. strain IPPAS B-1220.</title>
        <authorList>
            <person name="Sinetova M.A."/>
            <person name="Bolakhan K."/>
            <person name="Zayadan B.K."/>
            <person name="Mironov K.S."/>
            <person name="Ustinova V."/>
            <person name="Kupriyanova E.V."/>
            <person name="Sidorov R.A."/>
            <person name="Skrypnik A.N."/>
            <person name="Gogoleva N.E."/>
            <person name="Gogolev Y.V."/>
            <person name="Los D.A."/>
        </authorList>
    </citation>
    <scope>NUCLEOTIDE SEQUENCE [LARGE SCALE GENOMIC DNA]</scope>
    <source>
        <strain evidence="11">IPPAS B-1220</strain>
    </source>
</reference>
<comment type="similarity">
    <text evidence="10">Belongs to the CbiN family.</text>
</comment>
<dbReference type="RefSeq" id="WP_069968699.1">
    <property type="nucleotide sequence ID" value="NZ_CM124774.1"/>
</dbReference>
<comment type="subcellular location">
    <subcellularLocation>
        <location evidence="10">Cell membrane</location>
        <topology evidence="10">Multi-pass membrane protein</topology>
    </subcellularLocation>
</comment>
<evidence type="ECO:0000256" key="9">
    <source>
        <dbReference type="ARBA" id="ARBA00023285"/>
    </source>
</evidence>
<sequence>MSQKSQGWNNGLLVVAVVVLAIAPLFLVRDAEFGGADGEAEAAIQEIDPNYQPWFSPLVEPASGEIESLLFALQAGLGTGVIGYVIGLYRGKRERQVMQNPSEFKDY</sequence>
<comment type="function">
    <text evidence="10">Part of the energy-coupling factor (ECF) transporter complex CbiMNOQ involved in cobalt import.</text>
</comment>
<evidence type="ECO:0000256" key="6">
    <source>
        <dbReference type="ARBA" id="ARBA00022989"/>
    </source>
</evidence>
<accession>A0A1E5QG81</accession>
<dbReference type="HAMAP" id="MF_00330">
    <property type="entry name" value="CbiN"/>
    <property type="match status" value="1"/>
</dbReference>
<evidence type="ECO:0000256" key="1">
    <source>
        <dbReference type="ARBA" id="ARBA00022426"/>
    </source>
</evidence>
<dbReference type="GO" id="GO:0015087">
    <property type="term" value="F:cobalt ion transmembrane transporter activity"/>
    <property type="evidence" value="ECO:0007669"/>
    <property type="project" value="UniProtKB-UniRule"/>
</dbReference>
<keyword evidence="7 10" id="KW-0406">Ion transport</keyword>
<evidence type="ECO:0000256" key="3">
    <source>
        <dbReference type="ARBA" id="ARBA00022475"/>
    </source>
</evidence>
<organism evidence="11">
    <name type="scientific">Desertifilum tharense IPPAS B-1220</name>
    <dbReference type="NCBI Taxonomy" id="1781255"/>
    <lineage>
        <taxon>Bacteria</taxon>
        <taxon>Bacillati</taxon>
        <taxon>Cyanobacteriota</taxon>
        <taxon>Cyanophyceae</taxon>
        <taxon>Desertifilales</taxon>
        <taxon>Desertifilaceae</taxon>
        <taxon>Desertifilum</taxon>
    </lineage>
</organism>